<evidence type="ECO:0008006" key="3">
    <source>
        <dbReference type="Google" id="ProtNLM"/>
    </source>
</evidence>
<name>A0A5J4KCZ5_9CHLR</name>
<accession>A0A5J4KCZ5</accession>
<keyword evidence="2" id="KW-1185">Reference proteome</keyword>
<dbReference type="AlphaFoldDB" id="A0A5J4KCZ5"/>
<reference evidence="1 2" key="1">
    <citation type="journal article" date="2019" name="Int. J. Syst. Evol. Microbiol.">
        <title>Thermogemmatispora aurantia sp. nov. and Thermogemmatispora argillosa sp. nov., within the class Ktedonobacteria, and emended description of the genus Thermogemmatispora.</title>
        <authorList>
            <person name="Zheng Y."/>
            <person name="Wang C.M."/>
            <person name="Sakai Y."/>
            <person name="Abe K."/>
            <person name="Yokota A."/>
            <person name="Yabe S."/>
        </authorList>
    </citation>
    <scope>NUCLEOTIDE SEQUENCE [LARGE SCALE GENOMIC DNA]</scope>
    <source>
        <strain evidence="1 2">A1-2</strain>
    </source>
</reference>
<dbReference type="EMBL" id="BKZV01000003">
    <property type="protein sequence ID" value="GER83926.1"/>
    <property type="molecule type" value="Genomic_DNA"/>
</dbReference>
<organism evidence="1 2">
    <name type="scientific">Thermogemmatispora aurantia</name>
    <dbReference type="NCBI Taxonomy" id="2045279"/>
    <lineage>
        <taxon>Bacteria</taxon>
        <taxon>Bacillati</taxon>
        <taxon>Chloroflexota</taxon>
        <taxon>Ktedonobacteria</taxon>
        <taxon>Thermogemmatisporales</taxon>
        <taxon>Thermogemmatisporaceae</taxon>
        <taxon>Thermogemmatispora</taxon>
    </lineage>
</organism>
<dbReference type="InterPro" id="IPR045864">
    <property type="entry name" value="aa-tRNA-synth_II/BPL/LPL"/>
</dbReference>
<dbReference type="Gene3D" id="3.30.930.10">
    <property type="entry name" value="Bira Bifunctional Protein, Domain 2"/>
    <property type="match status" value="1"/>
</dbReference>
<evidence type="ECO:0000313" key="1">
    <source>
        <dbReference type="EMBL" id="GER83926.1"/>
    </source>
</evidence>
<dbReference type="SUPFAM" id="SSF55681">
    <property type="entry name" value="Class II aaRS and biotin synthetases"/>
    <property type="match status" value="1"/>
</dbReference>
<proteinExistence type="predicted"/>
<sequence>MQLTKEERDRLRKALAEAELLNADEEWDSLDLVSALVVTEYELGIVLDEAELGPGDLSGVAALEAAIERYGRRLAVQARLRLDVEPPPDQAQEEGVLPQSRRQIEYRLALACPEARVAVSRGRQLSVFSSASDPGSLPVSEAMARVLSQGDVFSAGPTPSSFPGGAVQGSEDATRLRGGEAGAVIARIEREVQAFVIQWGGTLWAPASPLISVDQLRHLGYYDAHPEQIIHLDEYTALLPAACLNSYPLLDADDVVLGTHLATVFRREPHYDSAVGRMPAFTCREVLWCASQTWEERFTSEVELLLTGLAADLGIKGRWVAAHDPFFLGGGKAGHKREFRGSVAGKELALASINRHGDHFIVRGYGRPGRVTGCVGLGLERWVLAALYRGEERACES</sequence>
<dbReference type="RefSeq" id="WP_151728618.1">
    <property type="nucleotide sequence ID" value="NZ_BKZV01000003.1"/>
</dbReference>
<dbReference type="Proteomes" id="UP000334820">
    <property type="component" value="Unassembled WGS sequence"/>
</dbReference>
<evidence type="ECO:0000313" key="2">
    <source>
        <dbReference type="Proteomes" id="UP000334820"/>
    </source>
</evidence>
<comment type="caution">
    <text evidence="1">The sequence shown here is derived from an EMBL/GenBank/DDBJ whole genome shotgun (WGS) entry which is preliminary data.</text>
</comment>
<gene>
    <name evidence="1" type="ORF">KTAU_25630</name>
</gene>
<protein>
    <recommendedName>
        <fullName evidence="3">Aminoacyl-transfer RNA synthetases class-II family profile domain-containing protein</fullName>
    </recommendedName>
</protein>